<dbReference type="InterPro" id="IPR029068">
    <property type="entry name" value="Glyas_Bleomycin-R_OHBP_Dase"/>
</dbReference>
<accession>A0A8J3LAD4</accession>
<dbReference type="GO" id="GO:0046491">
    <property type="term" value="P:L-methylmalonyl-CoA metabolic process"/>
    <property type="evidence" value="ECO:0007669"/>
    <property type="project" value="TreeGrafter"/>
</dbReference>
<sequence>MIVRLDHVGFASPSADEGTALMKRLGLVLAASGAADDYGVSCDFWQAGDDPQGTTVEVVAPTRPDAAITRRVAMSGSSLYHLAFEVDSLAEELSRLRRAGFLPIDRTPRCGAKDDMRVAFVLDPTTDLLIELVHYGG</sequence>
<dbReference type="InterPro" id="IPR037523">
    <property type="entry name" value="VOC_core"/>
</dbReference>
<dbReference type="InterPro" id="IPR051785">
    <property type="entry name" value="MMCE/EMCE_epimerase"/>
</dbReference>
<dbReference type="GO" id="GO:0046872">
    <property type="term" value="F:metal ion binding"/>
    <property type="evidence" value="ECO:0007669"/>
    <property type="project" value="UniProtKB-KW"/>
</dbReference>
<dbReference type="Gene3D" id="3.10.180.10">
    <property type="entry name" value="2,3-Dihydroxybiphenyl 1,2-Dioxygenase, domain 1"/>
    <property type="match status" value="1"/>
</dbReference>
<keyword evidence="1" id="KW-0479">Metal-binding</keyword>
<evidence type="ECO:0000313" key="3">
    <source>
        <dbReference type="EMBL" id="GIG14563.1"/>
    </source>
</evidence>
<dbReference type="RefSeq" id="WP_166377924.1">
    <property type="nucleotide sequence ID" value="NZ_BAAATT010000007.1"/>
</dbReference>
<dbReference type="PROSITE" id="PS51819">
    <property type="entry name" value="VOC"/>
    <property type="match status" value="1"/>
</dbReference>
<dbReference type="EMBL" id="BONJ01000014">
    <property type="protein sequence ID" value="GIG14563.1"/>
    <property type="molecule type" value="Genomic_DNA"/>
</dbReference>
<feature type="domain" description="VOC" evidence="2">
    <location>
        <begin position="4"/>
        <end position="135"/>
    </location>
</feature>
<evidence type="ECO:0000259" key="2">
    <source>
        <dbReference type="PROSITE" id="PS51819"/>
    </source>
</evidence>
<protein>
    <submittedName>
        <fullName evidence="3">Methylmalonyl-CoA epimerase</fullName>
    </submittedName>
</protein>
<dbReference type="SUPFAM" id="SSF54593">
    <property type="entry name" value="Glyoxalase/Bleomycin resistance protein/Dihydroxybiphenyl dioxygenase"/>
    <property type="match status" value="1"/>
</dbReference>
<gene>
    <name evidence="3" type="ORF">Cme02nite_28950</name>
</gene>
<dbReference type="PANTHER" id="PTHR43048">
    <property type="entry name" value="METHYLMALONYL-COA EPIMERASE"/>
    <property type="match status" value="1"/>
</dbReference>
<evidence type="ECO:0000313" key="4">
    <source>
        <dbReference type="Proteomes" id="UP000660339"/>
    </source>
</evidence>
<dbReference type="Proteomes" id="UP000660339">
    <property type="component" value="Unassembled WGS sequence"/>
</dbReference>
<dbReference type="Pfam" id="PF13669">
    <property type="entry name" value="Glyoxalase_4"/>
    <property type="match status" value="1"/>
</dbReference>
<reference evidence="3" key="1">
    <citation type="submission" date="2021-01" db="EMBL/GenBank/DDBJ databases">
        <title>Whole genome shotgun sequence of Catellatospora methionotrophica NBRC 14553.</title>
        <authorList>
            <person name="Komaki H."/>
            <person name="Tamura T."/>
        </authorList>
    </citation>
    <scope>NUCLEOTIDE SEQUENCE</scope>
    <source>
        <strain evidence="3">NBRC 14553</strain>
    </source>
</reference>
<name>A0A8J3LAD4_9ACTN</name>
<dbReference type="GO" id="GO:0004493">
    <property type="term" value="F:methylmalonyl-CoA epimerase activity"/>
    <property type="evidence" value="ECO:0007669"/>
    <property type="project" value="TreeGrafter"/>
</dbReference>
<organism evidence="3 4">
    <name type="scientific">Catellatospora methionotrophica</name>
    <dbReference type="NCBI Taxonomy" id="121620"/>
    <lineage>
        <taxon>Bacteria</taxon>
        <taxon>Bacillati</taxon>
        <taxon>Actinomycetota</taxon>
        <taxon>Actinomycetes</taxon>
        <taxon>Micromonosporales</taxon>
        <taxon>Micromonosporaceae</taxon>
        <taxon>Catellatospora</taxon>
    </lineage>
</organism>
<keyword evidence="4" id="KW-1185">Reference proteome</keyword>
<dbReference type="PANTHER" id="PTHR43048:SF3">
    <property type="entry name" value="METHYLMALONYL-COA EPIMERASE, MITOCHONDRIAL"/>
    <property type="match status" value="1"/>
</dbReference>
<proteinExistence type="predicted"/>
<evidence type="ECO:0000256" key="1">
    <source>
        <dbReference type="ARBA" id="ARBA00022723"/>
    </source>
</evidence>
<dbReference type="AlphaFoldDB" id="A0A8J3LAD4"/>
<comment type="caution">
    <text evidence="3">The sequence shown here is derived from an EMBL/GenBank/DDBJ whole genome shotgun (WGS) entry which is preliminary data.</text>
</comment>